<accession>A0A5C4LW96</accession>
<dbReference type="AlphaFoldDB" id="A0A5C4LW96"/>
<dbReference type="Gene3D" id="3.40.50.1390">
    <property type="entry name" value="Resolvase, N-terminal catalytic domain"/>
    <property type="match status" value="1"/>
</dbReference>
<gene>
    <name evidence="2" type="ORF">FG385_20265</name>
</gene>
<evidence type="ECO:0000259" key="1">
    <source>
        <dbReference type="SMART" id="SM00857"/>
    </source>
</evidence>
<protein>
    <submittedName>
        <fullName evidence="2">Recombinase family protein</fullName>
    </submittedName>
</protein>
<dbReference type="EMBL" id="VDFW01000018">
    <property type="protein sequence ID" value="TNC23701.1"/>
    <property type="molecule type" value="Genomic_DNA"/>
</dbReference>
<dbReference type="SUPFAM" id="SSF53041">
    <property type="entry name" value="Resolvase-like"/>
    <property type="match status" value="1"/>
</dbReference>
<sequence length="158" mass="17466">MRSKQDSRNELPRAVTYLRFSHVDLGGNIIAAARELCERRANELGARVVAEYIDIGPDLSDDRDQLGLMLDDIAPGEEIDYVIVPDHSTIAKDMHVYTRVAWRIQQAKAKLVAASSPLDQYQAMCAHPLGLMQAVADWANEDPRGESHPKVEGEGGTL</sequence>
<dbReference type="GO" id="GO:0003677">
    <property type="term" value="F:DNA binding"/>
    <property type="evidence" value="ECO:0007669"/>
    <property type="project" value="InterPro"/>
</dbReference>
<organism evidence="2 3">
    <name type="scientific">Amycolatopsis alkalitolerans</name>
    <dbReference type="NCBI Taxonomy" id="2547244"/>
    <lineage>
        <taxon>Bacteria</taxon>
        <taxon>Bacillati</taxon>
        <taxon>Actinomycetota</taxon>
        <taxon>Actinomycetes</taxon>
        <taxon>Pseudonocardiales</taxon>
        <taxon>Pseudonocardiaceae</taxon>
        <taxon>Amycolatopsis</taxon>
    </lineage>
</organism>
<dbReference type="Pfam" id="PF00239">
    <property type="entry name" value="Resolvase"/>
    <property type="match status" value="1"/>
</dbReference>
<proteinExistence type="predicted"/>
<feature type="domain" description="Resolvase/invertase-type recombinase catalytic" evidence="1">
    <location>
        <begin position="14"/>
        <end position="147"/>
    </location>
</feature>
<comment type="caution">
    <text evidence="2">The sequence shown here is derived from an EMBL/GenBank/DDBJ whole genome shotgun (WGS) entry which is preliminary data.</text>
</comment>
<dbReference type="SMART" id="SM00857">
    <property type="entry name" value="Resolvase"/>
    <property type="match status" value="1"/>
</dbReference>
<dbReference type="Proteomes" id="UP000305546">
    <property type="component" value="Unassembled WGS sequence"/>
</dbReference>
<keyword evidence="3" id="KW-1185">Reference proteome</keyword>
<evidence type="ECO:0000313" key="3">
    <source>
        <dbReference type="Proteomes" id="UP000305546"/>
    </source>
</evidence>
<dbReference type="InterPro" id="IPR006119">
    <property type="entry name" value="Resolv_N"/>
</dbReference>
<name>A0A5C4LW96_9PSEU</name>
<evidence type="ECO:0000313" key="2">
    <source>
        <dbReference type="EMBL" id="TNC23701.1"/>
    </source>
</evidence>
<reference evidence="2 3" key="1">
    <citation type="submission" date="2019-06" db="EMBL/GenBank/DDBJ databases">
        <title>Amycolatopsis alkalitolerans sp. nov., isolated from Gastrodia elata Blume.</title>
        <authorList>
            <person name="Narsing Rao M.P."/>
            <person name="Li W.J."/>
        </authorList>
    </citation>
    <scope>NUCLEOTIDE SEQUENCE [LARGE SCALE GENOMIC DNA]</scope>
    <source>
        <strain evidence="2 3">SYSUP0005</strain>
    </source>
</reference>
<dbReference type="InterPro" id="IPR036162">
    <property type="entry name" value="Resolvase-like_N_sf"/>
</dbReference>
<dbReference type="GO" id="GO:0000150">
    <property type="term" value="F:DNA strand exchange activity"/>
    <property type="evidence" value="ECO:0007669"/>
    <property type="project" value="InterPro"/>
</dbReference>